<dbReference type="Gene3D" id="3.10.20.90">
    <property type="entry name" value="Phosphatidylinositol 3-kinase Catalytic Subunit, Chain A, domain 1"/>
    <property type="match status" value="1"/>
</dbReference>
<dbReference type="PROSITE" id="PS50033">
    <property type="entry name" value="UBX"/>
    <property type="match status" value="1"/>
</dbReference>
<dbReference type="GO" id="GO:0005783">
    <property type="term" value="C:endoplasmic reticulum"/>
    <property type="evidence" value="ECO:0007669"/>
    <property type="project" value="TreeGrafter"/>
</dbReference>
<dbReference type="SUPFAM" id="SSF52833">
    <property type="entry name" value="Thioredoxin-like"/>
    <property type="match status" value="1"/>
</dbReference>
<dbReference type="SUPFAM" id="SSF54236">
    <property type="entry name" value="Ubiquitin-like"/>
    <property type="match status" value="1"/>
</dbReference>
<dbReference type="Gramene" id="TVU09978">
    <property type="protein sequence ID" value="TVU09978"/>
    <property type="gene ID" value="EJB05_43478"/>
</dbReference>
<reference evidence="3 4" key="1">
    <citation type="journal article" date="2019" name="Sci. Rep.">
        <title>A high-quality genome of Eragrostis curvula grass provides insights into Poaceae evolution and supports new strategies to enhance forage quality.</title>
        <authorList>
            <person name="Carballo J."/>
            <person name="Santos B.A.C.M."/>
            <person name="Zappacosta D."/>
            <person name="Garbus I."/>
            <person name="Selva J.P."/>
            <person name="Gallo C.A."/>
            <person name="Diaz A."/>
            <person name="Albertini E."/>
            <person name="Caccamo M."/>
            <person name="Echenique V."/>
        </authorList>
    </citation>
    <scope>NUCLEOTIDE SEQUENCE [LARGE SCALE GENOMIC DNA]</scope>
    <source>
        <strain evidence="4">cv. Victoria</strain>
        <tissue evidence="3">Leaf</tissue>
    </source>
</reference>
<dbReference type="CDD" id="cd01767">
    <property type="entry name" value="UBX"/>
    <property type="match status" value="1"/>
</dbReference>
<dbReference type="AlphaFoldDB" id="A0A5J9TG30"/>
<keyword evidence="4" id="KW-1185">Reference proteome</keyword>
<dbReference type="Pfam" id="PF21021">
    <property type="entry name" value="FAF1"/>
    <property type="match status" value="1"/>
</dbReference>
<dbReference type="InterPro" id="IPR006577">
    <property type="entry name" value="UAS"/>
</dbReference>
<dbReference type="CDD" id="cd02958">
    <property type="entry name" value="UAS"/>
    <property type="match status" value="1"/>
</dbReference>
<feature type="compositionally biased region" description="Low complexity" evidence="1">
    <location>
        <begin position="215"/>
        <end position="227"/>
    </location>
</feature>
<dbReference type="InterPro" id="IPR050730">
    <property type="entry name" value="UBX_domain-protein"/>
</dbReference>
<evidence type="ECO:0000259" key="2">
    <source>
        <dbReference type="PROSITE" id="PS50033"/>
    </source>
</evidence>
<dbReference type="PANTHER" id="PTHR23322">
    <property type="entry name" value="FAS-ASSOCIATED PROTEIN"/>
    <property type="match status" value="1"/>
</dbReference>
<dbReference type="EMBL" id="RWGY01000039">
    <property type="protein sequence ID" value="TVU09978.1"/>
    <property type="molecule type" value="Genomic_DNA"/>
</dbReference>
<feature type="domain" description="UBX" evidence="2">
    <location>
        <begin position="313"/>
        <end position="391"/>
    </location>
</feature>
<name>A0A5J9TG30_9POAL</name>
<feature type="compositionally biased region" description="Basic and acidic residues" evidence="1">
    <location>
        <begin position="253"/>
        <end position="267"/>
    </location>
</feature>
<dbReference type="InterPro" id="IPR036249">
    <property type="entry name" value="Thioredoxin-like_sf"/>
</dbReference>
<dbReference type="Gene3D" id="3.40.30.10">
    <property type="entry name" value="Glutaredoxin"/>
    <property type="match status" value="1"/>
</dbReference>
<evidence type="ECO:0000313" key="3">
    <source>
        <dbReference type="EMBL" id="TVU09978.1"/>
    </source>
</evidence>
<feature type="region of interest" description="Disordered" evidence="1">
    <location>
        <begin position="205"/>
        <end position="314"/>
    </location>
</feature>
<comment type="caution">
    <text evidence="3">The sequence shown here is derived from an EMBL/GenBank/DDBJ whole genome shotgun (WGS) entry which is preliminary data.</text>
</comment>
<dbReference type="InterPro" id="IPR049483">
    <property type="entry name" value="FAF1_2-like_UAS"/>
</dbReference>
<evidence type="ECO:0000256" key="1">
    <source>
        <dbReference type="SAM" id="MobiDB-lite"/>
    </source>
</evidence>
<gene>
    <name evidence="3" type="ORF">EJB05_43478</name>
</gene>
<dbReference type="InterPro" id="IPR001012">
    <property type="entry name" value="UBX_dom"/>
</dbReference>
<feature type="non-terminal residue" evidence="3">
    <location>
        <position position="1"/>
    </location>
</feature>
<dbReference type="SMART" id="SM00166">
    <property type="entry name" value="UBX"/>
    <property type="match status" value="1"/>
</dbReference>
<dbReference type="SMART" id="SM00594">
    <property type="entry name" value="UAS"/>
    <property type="match status" value="1"/>
</dbReference>
<dbReference type="Proteomes" id="UP000324897">
    <property type="component" value="Chromosome 3"/>
</dbReference>
<organism evidence="3 4">
    <name type="scientific">Eragrostis curvula</name>
    <name type="common">weeping love grass</name>
    <dbReference type="NCBI Taxonomy" id="38414"/>
    <lineage>
        <taxon>Eukaryota</taxon>
        <taxon>Viridiplantae</taxon>
        <taxon>Streptophyta</taxon>
        <taxon>Embryophyta</taxon>
        <taxon>Tracheophyta</taxon>
        <taxon>Spermatophyta</taxon>
        <taxon>Magnoliopsida</taxon>
        <taxon>Liliopsida</taxon>
        <taxon>Poales</taxon>
        <taxon>Poaceae</taxon>
        <taxon>PACMAD clade</taxon>
        <taxon>Chloridoideae</taxon>
        <taxon>Eragrostideae</taxon>
        <taxon>Eragrostidinae</taxon>
        <taxon>Eragrostis</taxon>
    </lineage>
</organism>
<dbReference type="GO" id="GO:0036503">
    <property type="term" value="P:ERAD pathway"/>
    <property type="evidence" value="ECO:0007669"/>
    <property type="project" value="TreeGrafter"/>
</dbReference>
<dbReference type="PANTHER" id="PTHR23322:SF71">
    <property type="entry name" value="UBIQUITIN-ASSOCIATED (UBA) PROTEIN-RELATED"/>
    <property type="match status" value="1"/>
</dbReference>
<accession>A0A5J9TG30</accession>
<sequence>MSSSSARGGSNSGGESLRNSCNDFARTLARLPVSIMEGLSRSIPRRRSHPAQLRPPPPFAAPPPPFVPEELLFFTVFEQRYGERHPFFYGCRFADALRAARREGKLVFVYLHDPDHPYVESFCRRTLCSDVVVEFLDANFVSWGAVSGRGEGPGMVASLQPGCFPFCAVVAPVSDESIAVLQQVEGPVSPSELVEILQRTIEEQGAPFRSSMPDEQAALAAALSRSARAAEEEERRRSAQRLREEQDAAYLESLRKDQEKERSRKSVQEGTAKPRAGKELRPRYPGQVAREPNKTSQIRTPPPAQKETAPSHRTEANTKILIRLPNGERRQQSFRHTDSIREIYRFVDSLGIPGIGSYQLVRSYPRKTYGHQQLGMTLRDAGFYPSVTLYIEQLQ</sequence>
<evidence type="ECO:0000313" key="4">
    <source>
        <dbReference type="Proteomes" id="UP000324897"/>
    </source>
</evidence>
<dbReference type="OrthoDB" id="1026733at2759"/>
<feature type="compositionally biased region" description="Basic and acidic residues" evidence="1">
    <location>
        <begin position="228"/>
        <end position="246"/>
    </location>
</feature>
<dbReference type="Pfam" id="PF00789">
    <property type="entry name" value="UBX"/>
    <property type="match status" value="1"/>
</dbReference>
<dbReference type="GO" id="GO:0043130">
    <property type="term" value="F:ubiquitin binding"/>
    <property type="evidence" value="ECO:0007669"/>
    <property type="project" value="TreeGrafter"/>
</dbReference>
<dbReference type="InterPro" id="IPR029071">
    <property type="entry name" value="Ubiquitin-like_domsf"/>
</dbReference>
<protein>
    <recommendedName>
        <fullName evidence="2">UBX domain-containing protein</fullName>
    </recommendedName>
</protein>
<proteinExistence type="predicted"/>